<evidence type="ECO:0000313" key="3">
    <source>
        <dbReference type="Proteomes" id="UP000297540"/>
    </source>
</evidence>
<dbReference type="EMBL" id="SOZE01000011">
    <property type="protein sequence ID" value="TFF37249.1"/>
    <property type="molecule type" value="Genomic_DNA"/>
</dbReference>
<reference evidence="2 3" key="1">
    <citation type="journal article" date="2017" name="Int. J. Syst. Evol. Microbiol.">
        <title>Mucilaginibacterpsychrotolerans sp. nov., isolated from peatlands.</title>
        <authorList>
            <person name="Deng Y."/>
            <person name="Shen L."/>
            <person name="Xu B."/>
            <person name="Liu Y."/>
            <person name="Gu Z."/>
            <person name="Liu H."/>
            <person name="Zhou Y."/>
        </authorList>
    </citation>
    <scope>NUCLEOTIDE SEQUENCE [LARGE SCALE GENOMIC DNA]</scope>
    <source>
        <strain evidence="2 3">NH7-4</strain>
    </source>
</reference>
<proteinExistence type="predicted"/>
<gene>
    <name evidence="2" type="ORF">E2R66_12485</name>
</gene>
<comment type="caution">
    <text evidence="2">The sequence shown here is derived from an EMBL/GenBank/DDBJ whole genome shotgun (WGS) entry which is preliminary data.</text>
</comment>
<dbReference type="Proteomes" id="UP000297540">
    <property type="component" value="Unassembled WGS sequence"/>
</dbReference>
<dbReference type="AlphaFoldDB" id="A0A4Y8SDZ1"/>
<dbReference type="PROSITE" id="PS51186">
    <property type="entry name" value="GNAT"/>
    <property type="match status" value="1"/>
</dbReference>
<dbReference type="Gene3D" id="3.40.630.30">
    <property type="match status" value="1"/>
</dbReference>
<protein>
    <submittedName>
        <fullName evidence="2">N-acetyltransferase</fullName>
    </submittedName>
</protein>
<name>A0A4Y8SDZ1_9SPHI</name>
<dbReference type="InterPro" id="IPR000182">
    <property type="entry name" value="GNAT_dom"/>
</dbReference>
<dbReference type="SUPFAM" id="SSF55729">
    <property type="entry name" value="Acyl-CoA N-acyltransferases (Nat)"/>
    <property type="match status" value="1"/>
</dbReference>
<organism evidence="2 3">
    <name type="scientific">Mucilaginibacter psychrotolerans</name>
    <dbReference type="NCBI Taxonomy" id="1524096"/>
    <lineage>
        <taxon>Bacteria</taxon>
        <taxon>Pseudomonadati</taxon>
        <taxon>Bacteroidota</taxon>
        <taxon>Sphingobacteriia</taxon>
        <taxon>Sphingobacteriales</taxon>
        <taxon>Sphingobacteriaceae</taxon>
        <taxon>Mucilaginibacter</taxon>
    </lineage>
</organism>
<accession>A0A4Y8SDZ1</accession>
<evidence type="ECO:0000259" key="1">
    <source>
        <dbReference type="PROSITE" id="PS51186"/>
    </source>
</evidence>
<keyword evidence="2" id="KW-0808">Transferase</keyword>
<dbReference type="GO" id="GO:0016747">
    <property type="term" value="F:acyltransferase activity, transferring groups other than amino-acyl groups"/>
    <property type="evidence" value="ECO:0007669"/>
    <property type="project" value="InterPro"/>
</dbReference>
<evidence type="ECO:0000313" key="2">
    <source>
        <dbReference type="EMBL" id="TFF37249.1"/>
    </source>
</evidence>
<dbReference type="InterPro" id="IPR016181">
    <property type="entry name" value="Acyl_CoA_acyltransferase"/>
</dbReference>
<keyword evidence="3" id="KW-1185">Reference proteome</keyword>
<sequence length="247" mass="28252">MMPTGNPHIVTAEDIAEVEAIGFNITSGKKPLKDFLLAYFPGFDLREYLKEIGELLTPLTQAKIEKELAYFEEPPPMIIVQFYSEDEGDDETGLALSRAFIRHDDELIAEHDFFRIPETARGQGIGKKMLNLSLQQYLRLGVDKIVLEAALADGSYVWAKAFFTATVPTEVKMILDEAEKCLSPAQFKFVKRVYDNYYSKYPNGKAFPMVKWSRLEGMETILRKSRWHGEIDLNNSELLAKFKYYVA</sequence>
<feature type="domain" description="N-acetyltransferase" evidence="1">
    <location>
        <begin position="35"/>
        <end position="214"/>
    </location>
</feature>
<dbReference type="CDD" id="cd04301">
    <property type="entry name" value="NAT_SF"/>
    <property type="match status" value="1"/>
</dbReference>